<proteinExistence type="predicted"/>
<dbReference type="EMBL" id="JADMLG010000002">
    <property type="protein sequence ID" value="MBH0775552.1"/>
    <property type="molecule type" value="Genomic_DNA"/>
</dbReference>
<dbReference type="AlphaFoldDB" id="A0A931N1C1"/>
<sequence length="189" mass="20447">MAVRHSRYRDPTVTLPPDVHGRAPATTPLRRRPATTGTFRHVVAEGERLDQLAYRYYEESTAWWRICDANAAFLSPLELLGQEPVFTVRIPLLGLDIGPAPDWRAVVGALTAIVGVEDVAVAEDIEYVAAAAGFAREVFERALVVRCNRTLVTIGVLLAAIRDAGLSGGTPVETGRLGREIVIPPPSAV</sequence>
<organism evidence="2 3">
    <name type="scientific">Nocardia bovistercoris</name>
    <dbReference type="NCBI Taxonomy" id="2785916"/>
    <lineage>
        <taxon>Bacteria</taxon>
        <taxon>Bacillati</taxon>
        <taxon>Actinomycetota</taxon>
        <taxon>Actinomycetes</taxon>
        <taxon>Mycobacteriales</taxon>
        <taxon>Nocardiaceae</taxon>
        <taxon>Nocardia</taxon>
    </lineage>
</organism>
<accession>A0A931N1C1</accession>
<evidence type="ECO:0000313" key="3">
    <source>
        <dbReference type="Proteomes" id="UP000655751"/>
    </source>
</evidence>
<protein>
    <recommendedName>
        <fullName evidence="4">LysM domain-containing protein</fullName>
    </recommendedName>
</protein>
<keyword evidence="3" id="KW-1185">Reference proteome</keyword>
<evidence type="ECO:0008006" key="4">
    <source>
        <dbReference type="Google" id="ProtNLM"/>
    </source>
</evidence>
<name>A0A931N1C1_9NOCA</name>
<dbReference type="RefSeq" id="WP_196147917.1">
    <property type="nucleotide sequence ID" value="NZ_JADMLG010000002.1"/>
</dbReference>
<gene>
    <name evidence="2" type="ORF">IT779_04510</name>
</gene>
<feature type="region of interest" description="Disordered" evidence="1">
    <location>
        <begin position="1"/>
        <end position="32"/>
    </location>
</feature>
<dbReference type="Proteomes" id="UP000655751">
    <property type="component" value="Unassembled WGS sequence"/>
</dbReference>
<evidence type="ECO:0000256" key="1">
    <source>
        <dbReference type="SAM" id="MobiDB-lite"/>
    </source>
</evidence>
<reference evidence="2" key="1">
    <citation type="submission" date="2020-11" db="EMBL/GenBank/DDBJ databases">
        <title>Nocardia NEAU-351.nov., a novel actinomycete isolated from the cow dung.</title>
        <authorList>
            <person name="Zhang X."/>
        </authorList>
    </citation>
    <scope>NUCLEOTIDE SEQUENCE</scope>
    <source>
        <strain evidence="2">NEAU-351</strain>
    </source>
</reference>
<comment type="caution">
    <text evidence="2">The sequence shown here is derived from an EMBL/GenBank/DDBJ whole genome shotgun (WGS) entry which is preliminary data.</text>
</comment>
<evidence type="ECO:0000313" key="2">
    <source>
        <dbReference type="EMBL" id="MBH0775552.1"/>
    </source>
</evidence>